<evidence type="ECO:0000256" key="5">
    <source>
        <dbReference type="ARBA" id="ARBA00022833"/>
    </source>
</evidence>
<dbReference type="PANTHER" id="PTHR46481:SF10">
    <property type="entry name" value="ZINC FINGER BED DOMAIN-CONTAINING PROTEIN 39"/>
    <property type="match status" value="1"/>
</dbReference>
<evidence type="ECO:0000256" key="7">
    <source>
        <dbReference type="ARBA" id="ARBA00023125"/>
    </source>
</evidence>
<evidence type="ECO:0000256" key="9">
    <source>
        <dbReference type="ARBA" id="ARBA00023242"/>
    </source>
</evidence>
<evidence type="ECO:0000256" key="11">
    <source>
        <dbReference type="SAM" id="MobiDB-lite"/>
    </source>
</evidence>
<keyword evidence="4 10" id="KW-0863">Zinc-finger</keyword>
<evidence type="ECO:0000256" key="1">
    <source>
        <dbReference type="ARBA" id="ARBA00004123"/>
    </source>
</evidence>
<protein>
    <recommendedName>
        <fullName evidence="12">BED-type domain-containing protein</fullName>
    </recommendedName>
</protein>
<dbReference type="SMART" id="SM00614">
    <property type="entry name" value="ZnF_BED"/>
    <property type="match status" value="1"/>
</dbReference>
<evidence type="ECO:0000313" key="13">
    <source>
        <dbReference type="EMBL" id="KAK6127979.1"/>
    </source>
</evidence>
<reference evidence="13 14" key="1">
    <citation type="journal article" date="2021" name="Comput. Struct. Biotechnol. J.">
        <title>De novo genome assembly of the potent medicinal plant Rehmannia glutinosa using nanopore technology.</title>
        <authorList>
            <person name="Ma L."/>
            <person name="Dong C."/>
            <person name="Song C."/>
            <person name="Wang X."/>
            <person name="Zheng X."/>
            <person name="Niu Y."/>
            <person name="Chen S."/>
            <person name="Feng W."/>
        </authorList>
    </citation>
    <scope>NUCLEOTIDE SEQUENCE [LARGE SCALE GENOMIC DNA]</scope>
    <source>
        <strain evidence="13">DH-2019</strain>
    </source>
</reference>
<accession>A0ABR0V083</accession>
<evidence type="ECO:0000256" key="10">
    <source>
        <dbReference type="PROSITE-ProRule" id="PRU00027"/>
    </source>
</evidence>
<feature type="region of interest" description="Disordered" evidence="11">
    <location>
        <begin position="1"/>
        <end position="23"/>
    </location>
</feature>
<comment type="subcellular location">
    <subcellularLocation>
        <location evidence="1">Nucleus</location>
    </subcellularLocation>
</comment>
<dbReference type="PANTHER" id="PTHR46481">
    <property type="entry name" value="ZINC FINGER BED DOMAIN-CONTAINING PROTEIN 4"/>
    <property type="match status" value="1"/>
</dbReference>
<feature type="region of interest" description="Disordered" evidence="11">
    <location>
        <begin position="83"/>
        <end position="104"/>
    </location>
</feature>
<evidence type="ECO:0000256" key="6">
    <source>
        <dbReference type="ARBA" id="ARBA00023015"/>
    </source>
</evidence>
<evidence type="ECO:0000256" key="8">
    <source>
        <dbReference type="ARBA" id="ARBA00023163"/>
    </source>
</evidence>
<comment type="subunit">
    <text evidence="2">Homodimer.</text>
</comment>
<gene>
    <name evidence="13" type="ORF">DH2020_038281</name>
</gene>
<feature type="compositionally biased region" description="Polar residues" evidence="11">
    <location>
        <begin position="1"/>
        <end position="10"/>
    </location>
</feature>
<organism evidence="13 14">
    <name type="scientific">Rehmannia glutinosa</name>
    <name type="common">Chinese foxglove</name>
    <dbReference type="NCBI Taxonomy" id="99300"/>
    <lineage>
        <taxon>Eukaryota</taxon>
        <taxon>Viridiplantae</taxon>
        <taxon>Streptophyta</taxon>
        <taxon>Embryophyta</taxon>
        <taxon>Tracheophyta</taxon>
        <taxon>Spermatophyta</taxon>
        <taxon>Magnoliopsida</taxon>
        <taxon>eudicotyledons</taxon>
        <taxon>Gunneridae</taxon>
        <taxon>Pentapetalae</taxon>
        <taxon>asterids</taxon>
        <taxon>lamiids</taxon>
        <taxon>Lamiales</taxon>
        <taxon>Orobanchaceae</taxon>
        <taxon>Rehmannieae</taxon>
        <taxon>Rehmannia</taxon>
    </lineage>
</organism>
<dbReference type="Pfam" id="PF05699">
    <property type="entry name" value="Dimer_Tnp_hAT"/>
    <property type="match status" value="1"/>
</dbReference>
<keyword evidence="14" id="KW-1185">Reference proteome</keyword>
<evidence type="ECO:0000256" key="3">
    <source>
        <dbReference type="ARBA" id="ARBA00022723"/>
    </source>
</evidence>
<dbReference type="SUPFAM" id="SSF57667">
    <property type="entry name" value="beta-beta-alpha zinc fingers"/>
    <property type="match status" value="1"/>
</dbReference>
<evidence type="ECO:0000259" key="12">
    <source>
        <dbReference type="PROSITE" id="PS50808"/>
    </source>
</evidence>
<dbReference type="SUPFAM" id="SSF53098">
    <property type="entry name" value="Ribonuclease H-like"/>
    <property type="match status" value="1"/>
</dbReference>
<comment type="caution">
    <text evidence="13">The sequence shown here is derived from an EMBL/GenBank/DDBJ whole genome shotgun (WGS) entry which is preliminary data.</text>
</comment>
<dbReference type="PROSITE" id="PS50808">
    <property type="entry name" value="ZF_BED"/>
    <property type="match status" value="1"/>
</dbReference>
<evidence type="ECO:0000313" key="14">
    <source>
        <dbReference type="Proteomes" id="UP001318860"/>
    </source>
</evidence>
<keyword evidence="3" id="KW-0479">Metal-binding</keyword>
<keyword evidence="5" id="KW-0862">Zinc</keyword>
<dbReference type="Proteomes" id="UP001318860">
    <property type="component" value="Unassembled WGS sequence"/>
</dbReference>
<sequence>MDLSVSQTAYPVSDGQPNKRRRKKSMVWDHFTIEKVNPDCIRASCNQCKKSFAYVSGSKLAGTSHLKRHIALGICPVGRHKEKNQLSPYTPAPRTNISANGSNLQRKRYRAANGVASIEFNGNNFSHELAKLIIQQDYPLHMVEHTGFIDFARSLQPQINTTSISTVQEQIMGIYMREKQKLMDLLSGIPGRANLTLDLWTSSQSLVYALLTGHFIDHDWKLQRRVFNFFIVQFPDSDTALNSVIASCLNDWSLEDKLFTLTLDCTCANQNARENLRNLQSIKNSFILKGQLLINSCYACTLSSLAIDAIASMRETIEKVRHSVKYIKTSDAHEEKFTKLKQLLQVPSTKTLMIDDLSKWNTTYQMLTAASELKQVFSCLDTSDPDYKSTLSMEEWRQVEALCAYLKIIYEAANKLTSPVYPTANLFFREASDIHLELMHAATSQDSFVSTLIKPLYEKFAKYWEDSYLMLAIAAVVDPRFKLELVESKFSCIYGKDAKSWTTIVRESLHQLFVEYETQYIHAPIHTEEGNETLVKTEVPQGDILLTEGDDLLYLDIDFSDFIGTKSELDEEYSEDPVFHQPHIKSELDQNLEEHVFRGPHAKLELDRYLEEPVFPFVHEFDVLGWWKMYRSKYPILSKLACDVLSVPFSTISPESVFDTRKRRLDSYQSSLSPTKLQAFICAKDWLQYSSAQSPFGISSEIPAATVKTEF</sequence>
<keyword evidence="6" id="KW-0805">Transcription regulation</keyword>
<keyword evidence="7" id="KW-0238">DNA-binding</keyword>
<dbReference type="InterPro" id="IPR003656">
    <property type="entry name" value="Znf_BED"/>
</dbReference>
<feature type="domain" description="BED-type" evidence="12">
    <location>
        <begin position="22"/>
        <end position="87"/>
    </location>
</feature>
<dbReference type="EMBL" id="JABTTQ020001841">
    <property type="protein sequence ID" value="KAK6127979.1"/>
    <property type="molecule type" value="Genomic_DNA"/>
</dbReference>
<dbReference type="InterPro" id="IPR012337">
    <property type="entry name" value="RNaseH-like_sf"/>
</dbReference>
<proteinExistence type="predicted"/>
<name>A0ABR0V083_REHGL</name>
<dbReference type="InterPro" id="IPR036236">
    <property type="entry name" value="Znf_C2H2_sf"/>
</dbReference>
<evidence type="ECO:0000256" key="2">
    <source>
        <dbReference type="ARBA" id="ARBA00011738"/>
    </source>
</evidence>
<feature type="compositionally biased region" description="Polar residues" evidence="11">
    <location>
        <begin position="85"/>
        <end position="104"/>
    </location>
</feature>
<keyword evidence="8" id="KW-0804">Transcription</keyword>
<dbReference type="InterPro" id="IPR008906">
    <property type="entry name" value="HATC_C_dom"/>
</dbReference>
<dbReference type="InterPro" id="IPR052035">
    <property type="entry name" value="ZnF_BED_domain_contain"/>
</dbReference>
<dbReference type="InterPro" id="IPR025525">
    <property type="entry name" value="hAT-like_transposase_RNase-H"/>
</dbReference>
<dbReference type="Pfam" id="PF14372">
    <property type="entry name" value="hAT-like_RNase-H"/>
    <property type="match status" value="1"/>
</dbReference>
<evidence type="ECO:0000256" key="4">
    <source>
        <dbReference type="ARBA" id="ARBA00022771"/>
    </source>
</evidence>
<keyword evidence="9" id="KW-0539">Nucleus</keyword>